<dbReference type="InterPro" id="IPR001242">
    <property type="entry name" value="Condensation_dom"/>
</dbReference>
<keyword evidence="5" id="KW-0276">Fatty acid metabolism</keyword>
<dbReference type="FunFam" id="2.30.38.10:FF:000001">
    <property type="entry name" value="Non-ribosomal peptide synthetase PvdI"/>
    <property type="match status" value="1"/>
</dbReference>
<protein>
    <submittedName>
        <fullName evidence="9">Amino acid adenylation domain-containing protein</fullName>
    </submittedName>
</protein>
<feature type="domain" description="Carrier" evidence="8">
    <location>
        <begin position="1670"/>
        <end position="1744"/>
    </location>
</feature>
<dbReference type="Gene3D" id="2.30.38.10">
    <property type="entry name" value="Luciferase, Domain 3"/>
    <property type="match status" value="1"/>
</dbReference>
<dbReference type="Proteomes" id="UP001165986">
    <property type="component" value="Unassembled WGS sequence"/>
</dbReference>
<dbReference type="GO" id="GO:0043041">
    <property type="term" value="P:amino acid activation for nonribosomal peptide biosynthetic process"/>
    <property type="evidence" value="ECO:0007669"/>
    <property type="project" value="UniProtKB-ARBA"/>
</dbReference>
<dbReference type="FunFam" id="3.30.559.10:FF:000012">
    <property type="entry name" value="Non-ribosomal peptide synthetase"/>
    <property type="match status" value="1"/>
</dbReference>
<sequence length="2226" mass="249468">MNGFSHNLFDIVDNFSTVVEVLRLRSLTQPNRDAFTFLLDGETEQTTLTYQELDKRSRQIAAQLQALNLTGERALLLYPAGLDFLVAFFGCLYAGVVAVTAYPPRNERNTPRIKAISIDAQASIALTTTEILSTVQSLMSQKTDLESLQWLTTDDLVEGIEDTWQEPSIDQDTLAFLQYTSGSTGTPKGVMISHGNLLHNADTTYQFMEHSPESKFVTWLPMYHDMGLIGGILQPLYGGFPCIIMPPTSFLQRPYRWLQAISHYKGTTSGGPNFAYELCTQKITPEQKQTLDLSSWSVAFNGAEPIRYDTLERFAAAFADCGFRKEAFYPCYGMAETTLMVSGVQKAKSPIIKTVQKSALESNRVVEASGNNDNISHFVSCGRVIPEQEIAIAHPDKLSSCQPDEIGEIWVSGPSVGQGYWNRQEETAKTFHAHLSDTGLGPFLRTGDLGFLDNGELFITGRAKDLIIIRGRNLYPQDIELTAECSHSSLHSGASAAFTVEVNNEERLVIIQELKFRAKPNLEEVISAIRQAVAEEHEVQVYAVVLIKPGSIPKTSSGKIQRRATRTQFQNGELNVIGSDIFKISNIVRKETRLKRSELLTLSPTQCQPLLEAYLIEQEARVLAIAPDNINPEEPLSALGFDSLKVFELKNRIEVDLEVEVSIADFFEGMSTLKLVTKILAQLTTKAIPSVSLTQVQKAEYPQSFAQQRLWFLDRLEPGNPAYNISLAVNLKGQLEVTLLEQSFNEIIHRHETLRTTFTTVNGEPVQVIAPSLKLSLSTVDWQKNVDSQGELAIRELLTQESQRPFDLIHGPLLRAKLLRLTQQEHILLLEMHHIISDGRSVEIFLQELALLYKAFLTGSSSPLPEVSIQYKDFAYWQRQWLQGEILQTQLSYWKQQLEGVPAALQLPTDRPRPTVQTSHGAQQSIELSETVIEQLKAIARQKGITLFMLLLAAFQTFLYRYTGQNDIAVGTPVANRNRDEVKGLIGFFVNTLVLRTDMSGDPTFDELLTRVKKVALGAYTHQDLPFDQLVEALQPERDTSRTPLFQVMFNVQDYSQLPEMPGLALSLLKIETKTAQFDLSLSIEIAEERVMASFEYNTDLFDATTITKMLRHFQNLLSSITANPQTRLSNLPLLSATDRQELLELSTNKSPILNSQPECIHQQFEAQVERTPNAVAVVFQNQYLTYRELNQRANQLAHYLKTLGVKPEVLVGICIERSLEMLIGLLAILKAGGAYLPLDPAYPKERLALMLKDAQVSVLLTLSVQLDTLPEHQSQVICLDTDWQAISQESQENPIHQTQPENLAYLIYTSGSTGTPKGVMIQHRSLACYINTACREFELKTTQRVLQFASISFDTAAEEIFPCLICGAALILRTDEMLSSTPQFLQQCRDWEVTVLDLPTAFWHQVTAELATSDLALPDSLRLVIIGGERADKKHLITWQQVGQRVRLVNSYGPTETTIVATLCDLSIQAAGEVPIGKAIPQVQTYVLDPYLQLVPVGTPGELYIGGMGVARGYLNRPDLTAERFIPNPYSSRGERLYQTGDLVRYLPNGNLEFIGRIDHQVKIRGFRIELAEVEAILNQHLAVREAVIVVRENSESSKRLVAYVVPQAQTLTIAELRGFLESKLPSYMIPAAFVILEALPLTPNGKVDRKALAIPDTVRPELEETFVAPQTNVEKQLAVIWAEVLGLKEIGRNDNFFRLGGDSILSLQVIFKANQIGLNLTPKQLFQHQTIAQLALVVGTTKKIQAEQMELTGLLELTPIQHWFFEQNQPEPHHWNQSVLLESKQNIDPIILEKIVEFLQKHHDVLRLRFLQEEFNTSALIASPDNSIPLTYFDFLALPKDQQAAAIEAAATKLQASLNLSQGPLFQVALFNLGENQANHLLWIIHHLVVDGVSWRILIEDFQTAYQQISQGKVIKLSPKTTSYKQWSSCLQKYAQSSALLSELDFWLKTQHQSVPIPIDFPGGNNLEETTSIVSVSLSVEETQSLLQQVPAAYRTQINDVLLTALLQTFHQWTGESSLLIDLEGHGREEIFEDVDLSRTVGWFTSIFPVHLNLENTNEPAKALKSIKEQIRAIPNQGIGYGLLRYLSRDKKITEQFSLSKAEVIFNYLGQFNQVLSESSLFSIVPGSSGSTHSLRNKRTHLLEINAGIYQEQLEISWAYSNQLHRQTTIEVLAQRFIEALRSLIAHCQSDDVGGFTPSDFAEFKQSQWDQTDLDAITAAMGDI</sequence>
<dbReference type="InterPro" id="IPR020806">
    <property type="entry name" value="PKS_PP-bd"/>
</dbReference>
<dbReference type="InterPro" id="IPR009081">
    <property type="entry name" value="PP-bd_ACP"/>
</dbReference>
<dbReference type="FunFam" id="3.30.559.30:FF:000001">
    <property type="entry name" value="Non-ribosomal peptide synthetase"/>
    <property type="match status" value="1"/>
</dbReference>
<dbReference type="FunFam" id="3.30.300.30:FF:000010">
    <property type="entry name" value="Enterobactin synthetase component F"/>
    <property type="match status" value="1"/>
</dbReference>
<dbReference type="FunFam" id="3.40.50.12780:FF:000013">
    <property type="entry name" value="Long-chain-fatty-acid--AMP ligase FadD32"/>
    <property type="match status" value="1"/>
</dbReference>
<dbReference type="CDD" id="cd19531">
    <property type="entry name" value="LCL_NRPS-like"/>
    <property type="match status" value="1"/>
</dbReference>
<dbReference type="FunFam" id="1.10.1200.10:FF:000005">
    <property type="entry name" value="Nonribosomal peptide synthetase 1"/>
    <property type="match status" value="1"/>
</dbReference>
<dbReference type="GO" id="GO:0044550">
    <property type="term" value="P:secondary metabolite biosynthetic process"/>
    <property type="evidence" value="ECO:0007669"/>
    <property type="project" value="UniProtKB-ARBA"/>
</dbReference>
<dbReference type="GO" id="GO:0017000">
    <property type="term" value="P:antibiotic biosynthetic process"/>
    <property type="evidence" value="ECO:0007669"/>
    <property type="project" value="UniProtKB-KW"/>
</dbReference>
<gene>
    <name evidence="9" type="ORF">FNW02_22725</name>
</gene>
<dbReference type="RefSeq" id="WP_191759766.1">
    <property type="nucleotide sequence ID" value="NZ_VJXY01000028.1"/>
</dbReference>
<dbReference type="Gene3D" id="3.30.559.30">
    <property type="entry name" value="Nonribosomal peptide synthetase, condensation domain"/>
    <property type="match status" value="2"/>
</dbReference>
<dbReference type="SUPFAM" id="SSF47336">
    <property type="entry name" value="ACP-like"/>
    <property type="match status" value="2"/>
</dbReference>
<evidence type="ECO:0000313" key="10">
    <source>
        <dbReference type="Proteomes" id="UP001165986"/>
    </source>
</evidence>
<dbReference type="CDD" id="cd19534">
    <property type="entry name" value="E_NRPS"/>
    <property type="match status" value="1"/>
</dbReference>
<dbReference type="PROSITE" id="PS50075">
    <property type="entry name" value="CARRIER"/>
    <property type="match status" value="2"/>
</dbReference>
<dbReference type="GO" id="GO:0003824">
    <property type="term" value="F:catalytic activity"/>
    <property type="evidence" value="ECO:0007669"/>
    <property type="project" value="InterPro"/>
</dbReference>
<evidence type="ECO:0000256" key="7">
    <source>
        <dbReference type="ARBA" id="ARBA00023194"/>
    </source>
</evidence>
<dbReference type="NCBIfam" id="TIGR01733">
    <property type="entry name" value="AA-adenyl-dom"/>
    <property type="match status" value="1"/>
</dbReference>
<dbReference type="SMART" id="SM00823">
    <property type="entry name" value="PKS_PP"/>
    <property type="match status" value="2"/>
</dbReference>
<reference evidence="9" key="1">
    <citation type="submission" date="2019-07" db="EMBL/GenBank/DDBJ databases">
        <title>Toxilogical consequences of a new and cryptic species of cyanobacteria (Komarekiella delphini-convector) recovered from the epidermis of a bottlenose dolphin and 1500 ft. in the air.</title>
        <authorList>
            <person name="Brown A.O."/>
            <person name="Dvorak P."/>
            <person name="Villanueva C.D."/>
            <person name="Foss A.J."/>
            <person name="Garvey A.D."/>
            <person name="Gibson Q.A."/>
            <person name="Johansen J.R."/>
            <person name="Casamatta D.A."/>
        </authorList>
    </citation>
    <scope>NUCLEOTIDE SEQUENCE</scope>
    <source>
        <strain evidence="9">SJRDD-AB1</strain>
    </source>
</reference>
<dbReference type="InterPro" id="IPR006162">
    <property type="entry name" value="Ppantetheine_attach_site"/>
</dbReference>
<evidence type="ECO:0000313" key="9">
    <source>
        <dbReference type="EMBL" id="MBD6618563.1"/>
    </source>
</evidence>
<comment type="caution">
    <text evidence="9">The sequence shown here is derived from an EMBL/GenBank/DDBJ whole genome shotgun (WGS) entry which is preliminary data.</text>
</comment>
<dbReference type="Pfam" id="PF13193">
    <property type="entry name" value="AMP-binding_C"/>
    <property type="match status" value="1"/>
</dbReference>
<dbReference type="NCBIfam" id="TIGR01720">
    <property type="entry name" value="NRPS-para261"/>
    <property type="match status" value="1"/>
</dbReference>
<dbReference type="Gene3D" id="3.30.300.30">
    <property type="match status" value="2"/>
</dbReference>
<dbReference type="PROSITE" id="PS00012">
    <property type="entry name" value="PHOSPHOPANTETHEINE"/>
    <property type="match status" value="1"/>
</dbReference>
<dbReference type="Pfam" id="PF00550">
    <property type="entry name" value="PP-binding"/>
    <property type="match status" value="2"/>
</dbReference>
<keyword evidence="3" id="KW-0596">Phosphopantetheine</keyword>
<dbReference type="InterPro" id="IPR045851">
    <property type="entry name" value="AMP-bd_C_sf"/>
</dbReference>
<evidence type="ECO:0000256" key="4">
    <source>
        <dbReference type="ARBA" id="ARBA00022553"/>
    </source>
</evidence>
<dbReference type="InterPro" id="IPR020845">
    <property type="entry name" value="AMP-binding_CS"/>
</dbReference>
<accession>A0AA40T0D6</accession>
<dbReference type="SUPFAM" id="SSF56801">
    <property type="entry name" value="Acetyl-CoA synthetase-like"/>
    <property type="match status" value="2"/>
</dbReference>
<dbReference type="InterPro" id="IPR042099">
    <property type="entry name" value="ANL_N_sf"/>
</dbReference>
<dbReference type="SUPFAM" id="SSF52777">
    <property type="entry name" value="CoA-dependent acyltransferases"/>
    <property type="match status" value="4"/>
</dbReference>
<dbReference type="Gene3D" id="1.10.1200.10">
    <property type="entry name" value="ACP-like"/>
    <property type="match status" value="2"/>
</dbReference>
<dbReference type="Pfam" id="PF23024">
    <property type="entry name" value="AMP-dom_DIP2-like"/>
    <property type="match status" value="1"/>
</dbReference>
<dbReference type="FunFam" id="3.40.50.980:FF:000001">
    <property type="entry name" value="Non-ribosomal peptide synthetase"/>
    <property type="match status" value="1"/>
</dbReference>
<organism evidence="9 10">
    <name type="scientific">Komarekiella delphini-convector SJRDD-AB1</name>
    <dbReference type="NCBI Taxonomy" id="2593771"/>
    <lineage>
        <taxon>Bacteria</taxon>
        <taxon>Bacillati</taxon>
        <taxon>Cyanobacteriota</taxon>
        <taxon>Cyanophyceae</taxon>
        <taxon>Nostocales</taxon>
        <taxon>Nostocaceae</taxon>
        <taxon>Komarekiella</taxon>
        <taxon>Komarekiella delphini-convector</taxon>
    </lineage>
</organism>
<dbReference type="GO" id="GO:0008610">
    <property type="term" value="P:lipid biosynthetic process"/>
    <property type="evidence" value="ECO:0007669"/>
    <property type="project" value="InterPro"/>
</dbReference>
<dbReference type="PANTHER" id="PTHR45398">
    <property type="match status" value="1"/>
</dbReference>
<evidence type="ECO:0000256" key="5">
    <source>
        <dbReference type="ARBA" id="ARBA00022832"/>
    </source>
</evidence>
<name>A0AA40T0D6_9NOST</name>
<dbReference type="FunFam" id="3.40.50.12780:FF:000012">
    <property type="entry name" value="Non-ribosomal peptide synthetase"/>
    <property type="match status" value="1"/>
</dbReference>
<proteinExistence type="inferred from homology"/>
<dbReference type="Pfam" id="PF00668">
    <property type="entry name" value="Condensation"/>
    <property type="match status" value="2"/>
</dbReference>
<dbReference type="GO" id="GO:0071766">
    <property type="term" value="P:Actinobacterium-type cell wall biogenesis"/>
    <property type="evidence" value="ECO:0007669"/>
    <property type="project" value="UniProtKB-ARBA"/>
</dbReference>
<dbReference type="Gene3D" id="3.30.559.10">
    <property type="entry name" value="Chloramphenicol acetyltransferase-like domain"/>
    <property type="match status" value="2"/>
</dbReference>
<evidence type="ECO:0000256" key="3">
    <source>
        <dbReference type="ARBA" id="ARBA00022450"/>
    </source>
</evidence>
<dbReference type="Gene3D" id="3.40.50.12780">
    <property type="entry name" value="N-terminal domain of ligase-like"/>
    <property type="match status" value="1"/>
</dbReference>
<dbReference type="InterPro" id="IPR040097">
    <property type="entry name" value="FAAL/FAAC"/>
</dbReference>
<dbReference type="PANTHER" id="PTHR45398:SF1">
    <property type="entry name" value="ENZYME, PUTATIVE (JCVI)-RELATED"/>
    <property type="match status" value="1"/>
</dbReference>
<dbReference type="GO" id="GO:0006631">
    <property type="term" value="P:fatty acid metabolic process"/>
    <property type="evidence" value="ECO:0007669"/>
    <property type="project" value="UniProtKB-KW"/>
</dbReference>
<keyword evidence="10" id="KW-1185">Reference proteome</keyword>
<dbReference type="PROSITE" id="PS00455">
    <property type="entry name" value="AMP_BINDING"/>
    <property type="match status" value="2"/>
</dbReference>
<evidence type="ECO:0000256" key="6">
    <source>
        <dbReference type="ARBA" id="ARBA00023098"/>
    </source>
</evidence>
<dbReference type="InterPro" id="IPR025110">
    <property type="entry name" value="AMP-bd_C"/>
</dbReference>
<dbReference type="InterPro" id="IPR010060">
    <property type="entry name" value="NRPS_synth"/>
</dbReference>
<dbReference type="InterPro" id="IPR010071">
    <property type="entry name" value="AA_adenyl_dom"/>
</dbReference>
<keyword evidence="4" id="KW-0597">Phosphoprotein</keyword>
<feature type="domain" description="Carrier" evidence="8">
    <location>
        <begin position="606"/>
        <end position="684"/>
    </location>
</feature>
<dbReference type="Pfam" id="PF00501">
    <property type="entry name" value="AMP-binding"/>
    <property type="match status" value="2"/>
</dbReference>
<dbReference type="Gene3D" id="3.40.50.980">
    <property type="match status" value="2"/>
</dbReference>
<evidence type="ECO:0000256" key="1">
    <source>
        <dbReference type="ARBA" id="ARBA00001957"/>
    </source>
</evidence>
<evidence type="ECO:0000259" key="8">
    <source>
        <dbReference type="PROSITE" id="PS50075"/>
    </source>
</evidence>
<dbReference type="InterPro" id="IPR036736">
    <property type="entry name" value="ACP-like_sf"/>
</dbReference>
<dbReference type="CDD" id="cd05931">
    <property type="entry name" value="FAAL"/>
    <property type="match status" value="1"/>
</dbReference>
<dbReference type="InterPro" id="IPR000873">
    <property type="entry name" value="AMP-dep_synth/lig_dom"/>
</dbReference>
<keyword evidence="7" id="KW-0045">Antibiotic biosynthesis</keyword>
<keyword evidence="6" id="KW-0443">Lipid metabolism</keyword>
<evidence type="ECO:0000256" key="2">
    <source>
        <dbReference type="ARBA" id="ARBA00006432"/>
    </source>
</evidence>
<dbReference type="InterPro" id="IPR023213">
    <property type="entry name" value="CAT-like_dom_sf"/>
</dbReference>
<dbReference type="GO" id="GO:0031177">
    <property type="term" value="F:phosphopantetheine binding"/>
    <property type="evidence" value="ECO:0007669"/>
    <property type="project" value="InterPro"/>
</dbReference>
<comment type="cofactor">
    <cofactor evidence="1">
        <name>pantetheine 4'-phosphate</name>
        <dbReference type="ChEBI" id="CHEBI:47942"/>
    </cofactor>
</comment>
<comment type="similarity">
    <text evidence="2">Belongs to the ATP-dependent AMP-binding enzyme family.</text>
</comment>
<dbReference type="EMBL" id="VJXY01000028">
    <property type="protein sequence ID" value="MBD6618563.1"/>
    <property type="molecule type" value="Genomic_DNA"/>
</dbReference>